<gene>
    <name evidence="2" type="ORF">E2C01_017403</name>
</gene>
<dbReference type="EMBL" id="VSRR010001316">
    <property type="protein sequence ID" value="MPC24323.1"/>
    <property type="molecule type" value="Genomic_DNA"/>
</dbReference>
<organism evidence="2 3">
    <name type="scientific">Portunus trituberculatus</name>
    <name type="common">Swimming crab</name>
    <name type="synonym">Neptunus trituberculatus</name>
    <dbReference type="NCBI Taxonomy" id="210409"/>
    <lineage>
        <taxon>Eukaryota</taxon>
        <taxon>Metazoa</taxon>
        <taxon>Ecdysozoa</taxon>
        <taxon>Arthropoda</taxon>
        <taxon>Crustacea</taxon>
        <taxon>Multicrustacea</taxon>
        <taxon>Malacostraca</taxon>
        <taxon>Eumalacostraca</taxon>
        <taxon>Eucarida</taxon>
        <taxon>Decapoda</taxon>
        <taxon>Pleocyemata</taxon>
        <taxon>Brachyura</taxon>
        <taxon>Eubrachyura</taxon>
        <taxon>Portunoidea</taxon>
        <taxon>Portunidae</taxon>
        <taxon>Portuninae</taxon>
        <taxon>Portunus</taxon>
    </lineage>
</organism>
<accession>A0A5B7DTJ9</accession>
<evidence type="ECO:0000256" key="1">
    <source>
        <dbReference type="SAM" id="MobiDB-lite"/>
    </source>
</evidence>
<dbReference type="Proteomes" id="UP000324222">
    <property type="component" value="Unassembled WGS sequence"/>
</dbReference>
<evidence type="ECO:0000313" key="3">
    <source>
        <dbReference type="Proteomes" id="UP000324222"/>
    </source>
</evidence>
<keyword evidence="3" id="KW-1185">Reference proteome</keyword>
<feature type="compositionally biased region" description="Basic residues" evidence="1">
    <location>
        <begin position="24"/>
        <end position="38"/>
    </location>
</feature>
<sequence length="137" mass="15467">MTLILKILQKGASDLVCRPMQRPACHHPPRGTPRHPHHPSPPQYLKRIASSKYGSGRLAVSWEARYSASLDQLCLLSHVPFAVLLEPSNPSLLPTPSPNSRKHRPPPHPIKQAQVILRRLYWMVKALCNTIKEVQVK</sequence>
<feature type="region of interest" description="Disordered" evidence="1">
    <location>
        <begin position="22"/>
        <end position="41"/>
    </location>
</feature>
<proteinExistence type="predicted"/>
<reference evidence="2 3" key="1">
    <citation type="submission" date="2019-05" db="EMBL/GenBank/DDBJ databases">
        <title>Another draft genome of Portunus trituberculatus and its Hox gene families provides insights of decapod evolution.</title>
        <authorList>
            <person name="Jeong J.-H."/>
            <person name="Song I."/>
            <person name="Kim S."/>
            <person name="Choi T."/>
            <person name="Kim D."/>
            <person name="Ryu S."/>
            <person name="Kim W."/>
        </authorList>
    </citation>
    <scope>NUCLEOTIDE SEQUENCE [LARGE SCALE GENOMIC DNA]</scope>
    <source>
        <tissue evidence="2">Muscle</tissue>
    </source>
</reference>
<protein>
    <submittedName>
        <fullName evidence="2">Uncharacterized protein</fullName>
    </submittedName>
</protein>
<name>A0A5B7DTJ9_PORTR</name>
<dbReference type="AlphaFoldDB" id="A0A5B7DTJ9"/>
<comment type="caution">
    <text evidence="2">The sequence shown here is derived from an EMBL/GenBank/DDBJ whole genome shotgun (WGS) entry which is preliminary data.</text>
</comment>
<evidence type="ECO:0000313" key="2">
    <source>
        <dbReference type="EMBL" id="MPC24323.1"/>
    </source>
</evidence>